<organism evidence="2 3">
    <name type="scientific">Azohydromonas lata</name>
    <dbReference type="NCBI Taxonomy" id="45677"/>
    <lineage>
        <taxon>Bacteria</taxon>
        <taxon>Pseudomonadati</taxon>
        <taxon>Pseudomonadota</taxon>
        <taxon>Betaproteobacteria</taxon>
        <taxon>Burkholderiales</taxon>
        <taxon>Sphaerotilaceae</taxon>
        <taxon>Azohydromonas</taxon>
    </lineage>
</organism>
<gene>
    <name evidence="2" type="ORF">SM757_30505</name>
</gene>
<comment type="caution">
    <text evidence="2">The sequence shown here is derived from an EMBL/GenBank/DDBJ whole genome shotgun (WGS) entry which is preliminary data.</text>
</comment>
<evidence type="ECO:0000313" key="3">
    <source>
        <dbReference type="Proteomes" id="UP001293718"/>
    </source>
</evidence>
<feature type="compositionally biased region" description="Basic and acidic residues" evidence="1">
    <location>
        <begin position="1"/>
        <end position="17"/>
    </location>
</feature>
<sequence>MTQKVREEKGAGGREMDDATAQRFRRDIHAGIAGHNARLELGWRASKATVDRRTDLVLSVFRDLWRMGYSVGKVANLRREHCERVLQVWKARGIARATAARVAMYC</sequence>
<feature type="region of interest" description="Disordered" evidence="1">
    <location>
        <begin position="1"/>
        <end position="20"/>
    </location>
</feature>
<accession>A0ABU5IPT6</accession>
<dbReference type="RefSeq" id="WP_322468226.1">
    <property type="nucleotide sequence ID" value="NZ_JAXOJX010000088.1"/>
</dbReference>
<dbReference type="EMBL" id="JAXOJX010000088">
    <property type="protein sequence ID" value="MDZ5460916.1"/>
    <property type="molecule type" value="Genomic_DNA"/>
</dbReference>
<dbReference type="Proteomes" id="UP001293718">
    <property type="component" value="Unassembled WGS sequence"/>
</dbReference>
<protein>
    <recommendedName>
        <fullName evidence="4">Integrase</fullName>
    </recommendedName>
</protein>
<name>A0ABU5IPT6_9BURK</name>
<reference evidence="2 3" key="1">
    <citation type="submission" date="2023-11" db="EMBL/GenBank/DDBJ databases">
        <title>Draft genome of Azohydromonas lata strain H1 (DSM1123), a polyhydroxyalkanoate producer.</title>
        <authorList>
            <person name="Traversa D."/>
            <person name="D'Addabbo P."/>
            <person name="Pazzani C."/>
            <person name="Manzari C."/>
            <person name="Chiara M."/>
            <person name="Scrascia M."/>
        </authorList>
    </citation>
    <scope>NUCLEOTIDE SEQUENCE [LARGE SCALE GENOMIC DNA]</scope>
    <source>
        <strain evidence="2 3">H1</strain>
    </source>
</reference>
<keyword evidence="3" id="KW-1185">Reference proteome</keyword>
<evidence type="ECO:0000256" key="1">
    <source>
        <dbReference type="SAM" id="MobiDB-lite"/>
    </source>
</evidence>
<evidence type="ECO:0000313" key="2">
    <source>
        <dbReference type="EMBL" id="MDZ5460916.1"/>
    </source>
</evidence>
<evidence type="ECO:0008006" key="4">
    <source>
        <dbReference type="Google" id="ProtNLM"/>
    </source>
</evidence>
<proteinExistence type="predicted"/>